<dbReference type="PANTHER" id="PTHR35385">
    <property type="entry name" value="PROTEIN B, PUTATIVE-RELATED-RELATED"/>
    <property type="match status" value="1"/>
</dbReference>
<feature type="domain" description="SWIM-type" evidence="3">
    <location>
        <begin position="318"/>
        <end position="349"/>
    </location>
</feature>
<dbReference type="PROSITE" id="PS50966">
    <property type="entry name" value="ZF_SWIM"/>
    <property type="match status" value="1"/>
</dbReference>
<proteinExistence type="predicted"/>
<dbReference type="Pfam" id="PF10551">
    <property type="entry name" value="MULE"/>
    <property type="match status" value="1"/>
</dbReference>
<dbReference type="Proteomes" id="UP001162164">
    <property type="component" value="Unassembled WGS sequence"/>
</dbReference>
<evidence type="ECO:0000313" key="4">
    <source>
        <dbReference type="EMBL" id="KAJ8985439.1"/>
    </source>
</evidence>
<evidence type="ECO:0000313" key="5">
    <source>
        <dbReference type="Proteomes" id="UP001162164"/>
    </source>
</evidence>
<keyword evidence="1" id="KW-0863">Zinc-finger</keyword>
<dbReference type="Pfam" id="PF04434">
    <property type="entry name" value="SWIM"/>
    <property type="match status" value="1"/>
</dbReference>
<evidence type="ECO:0000256" key="2">
    <source>
        <dbReference type="SAM" id="MobiDB-lite"/>
    </source>
</evidence>
<reference evidence="4" key="1">
    <citation type="journal article" date="2023" name="Insect Mol. Biol.">
        <title>Genome sequencing provides insights into the evolution of gene families encoding plant cell wall-degrading enzymes in longhorned beetles.</title>
        <authorList>
            <person name="Shin N.R."/>
            <person name="Okamura Y."/>
            <person name="Kirsch R."/>
            <person name="Pauchet Y."/>
        </authorList>
    </citation>
    <scope>NUCLEOTIDE SEQUENCE</scope>
    <source>
        <strain evidence="4">MMC_N1</strain>
    </source>
</reference>
<gene>
    <name evidence="4" type="ORF">NQ317_017071</name>
</gene>
<name>A0ABQ9K5M7_9CUCU</name>
<sequence length="539" mass="61823">MIEVLKNRQSLLQKSGGELVIKENPFIAVVVTPIMRRAFLQDISTEMVFVDSSGSCDQTNTCVTFLFTSNKTGAIPIACVLHTAQTEAKYTLAFASATEAIEVENKKFDPKVFMTDDSASERNALSAVFPNSMLLLCTFHLCQALWRWLWQTDHNVKKEDRRTVMEMFRNVLYAPTLEDSEEYYDFLISNNIVQSNKVLYDHLENLWVRRKEWCISFRNNITRGNNTNNYTEASIRIFKDIVLQRCKVFNSCALVDFIINVFENYYKRKLLEFANSRRSKPQIDYRNMCFRAREINIIYQRDNTIFHVASEKDSNLFYTVNAKIAFCDCPSGTGGKFCKHLCAVEQKFGILFKTSPVLSVHDRIQLAKLAVGHSAPEEFYKNMDSNTTDLENSFQSTNSVPAKVELATAIDLQVNAEESESRFKKEIIRMRCEFNRITSTLETNQSPEATLSIIKFNALMNNLKTPSQILNFLEAKNRICGRKSRKIRVQPTSISRRKNKALPQSGRIQAGRPSKNEKLKRKHSLGSNISHNLPNAKLH</sequence>
<keyword evidence="5" id="KW-1185">Reference proteome</keyword>
<keyword evidence="1" id="KW-0479">Metal-binding</keyword>
<comment type="caution">
    <text evidence="4">The sequence shown here is derived from an EMBL/GenBank/DDBJ whole genome shotgun (WGS) entry which is preliminary data.</text>
</comment>
<dbReference type="PANTHER" id="PTHR35385:SF2">
    <property type="entry name" value="PROTEIN B, PUTATIVE-RELATED"/>
    <property type="match status" value="1"/>
</dbReference>
<dbReference type="InterPro" id="IPR018289">
    <property type="entry name" value="MULE_transposase_dom"/>
</dbReference>
<dbReference type="EMBL" id="JAPWTJ010000014">
    <property type="protein sequence ID" value="KAJ8985439.1"/>
    <property type="molecule type" value="Genomic_DNA"/>
</dbReference>
<dbReference type="InterPro" id="IPR007527">
    <property type="entry name" value="Znf_SWIM"/>
</dbReference>
<evidence type="ECO:0000259" key="3">
    <source>
        <dbReference type="PROSITE" id="PS50966"/>
    </source>
</evidence>
<feature type="region of interest" description="Disordered" evidence="2">
    <location>
        <begin position="492"/>
        <end position="539"/>
    </location>
</feature>
<keyword evidence="1" id="KW-0862">Zinc</keyword>
<evidence type="ECO:0000256" key="1">
    <source>
        <dbReference type="PROSITE-ProRule" id="PRU00325"/>
    </source>
</evidence>
<protein>
    <recommendedName>
        <fullName evidence="3">SWIM-type domain-containing protein</fullName>
    </recommendedName>
</protein>
<organism evidence="4 5">
    <name type="scientific">Molorchus minor</name>
    <dbReference type="NCBI Taxonomy" id="1323400"/>
    <lineage>
        <taxon>Eukaryota</taxon>
        <taxon>Metazoa</taxon>
        <taxon>Ecdysozoa</taxon>
        <taxon>Arthropoda</taxon>
        <taxon>Hexapoda</taxon>
        <taxon>Insecta</taxon>
        <taxon>Pterygota</taxon>
        <taxon>Neoptera</taxon>
        <taxon>Endopterygota</taxon>
        <taxon>Coleoptera</taxon>
        <taxon>Polyphaga</taxon>
        <taxon>Cucujiformia</taxon>
        <taxon>Chrysomeloidea</taxon>
        <taxon>Cerambycidae</taxon>
        <taxon>Lamiinae</taxon>
        <taxon>Monochamini</taxon>
        <taxon>Molorchus</taxon>
    </lineage>
</organism>
<accession>A0ABQ9K5M7</accession>